<evidence type="ECO:0000313" key="1">
    <source>
        <dbReference type="EMBL" id="KAB8037719.1"/>
    </source>
</evidence>
<dbReference type="EMBL" id="WFLM01000004">
    <property type="protein sequence ID" value="KAB8037719.1"/>
    <property type="molecule type" value="Genomic_DNA"/>
</dbReference>
<gene>
    <name evidence="1" type="ORF">GCL60_11135</name>
</gene>
<dbReference type="OrthoDB" id="5295804at2"/>
<accession>A0A6N6VQ61</accession>
<organism evidence="1 2">
    <name type="scientific">Silvanigrella paludirubra</name>
    <dbReference type="NCBI Taxonomy" id="2499159"/>
    <lineage>
        <taxon>Bacteria</taxon>
        <taxon>Pseudomonadati</taxon>
        <taxon>Bdellovibrionota</taxon>
        <taxon>Oligoflexia</taxon>
        <taxon>Silvanigrellales</taxon>
        <taxon>Silvanigrellaceae</taxon>
        <taxon>Silvanigrella</taxon>
    </lineage>
</organism>
<evidence type="ECO:0000313" key="2">
    <source>
        <dbReference type="Proteomes" id="UP000437748"/>
    </source>
</evidence>
<comment type="caution">
    <text evidence="1">The sequence shown here is derived from an EMBL/GenBank/DDBJ whole genome shotgun (WGS) entry which is preliminary data.</text>
</comment>
<keyword evidence="2" id="KW-1185">Reference proteome</keyword>
<dbReference type="RefSeq" id="WP_153420796.1">
    <property type="nucleotide sequence ID" value="NZ_WFLM01000004.1"/>
</dbReference>
<dbReference type="AlphaFoldDB" id="A0A6N6VQ61"/>
<sequence length="119" mass="13772">MVQRNQANPLKVDVSYELYKELAGEICSPLDDADLNIDLRYELYTSKLIYLYNIQEQCFKCINTEVTENSYTPEDLVVIQNAIEVTKEFIRQTIREALLKGLTIAEKKALDASRNQYNT</sequence>
<reference evidence="1 2" key="1">
    <citation type="submission" date="2019-10" db="EMBL/GenBank/DDBJ databases">
        <title>New species of Slilvanegrellaceae.</title>
        <authorList>
            <person name="Pitt A."/>
            <person name="Hahn M.W."/>
        </authorList>
    </citation>
    <scope>NUCLEOTIDE SEQUENCE [LARGE SCALE GENOMIC DNA]</scope>
    <source>
        <strain evidence="1 2">SP-Ram-0.45-NSY-1</strain>
    </source>
</reference>
<proteinExistence type="predicted"/>
<protein>
    <submittedName>
        <fullName evidence="1">Uncharacterized protein</fullName>
    </submittedName>
</protein>
<dbReference type="Proteomes" id="UP000437748">
    <property type="component" value="Unassembled WGS sequence"/>
</dbReference>
<name>A0A6N6VQ61_9BACT</name>